<dbReference type="SUPFAM" id="SSF101898">
    <property type="entry name" value="NHL repeat"/>
    <property type="match status" value="1"/>
</dbReference>
<evidence type="ECO:0000313" key="2">
    <source>
        <dbReference type="EMBL" id="RZD16334.1"/>
    </source>
</evidence>
<dbReference type="PANTHER" id="PTHR24104">
    <property type="entry name" value="E3 UBIQUITIN-PROTEIN LIGASE NHLRC1-RELATED"/>
    <property type="match status" value="1"/>
</dbReference>
<keyword evidence="1" id="KW-0812">Transmembrane</keyword>
<dbReference type="Gene3D" id="2.120.10.30">
    <property type="entry name" value="TolB, C-terminal domain"/>
    <property type="match status" value="2"/>
</dbReference>
<gene>
    <name evidence="2" type="ORF">EVJ46_04715</name>
</gene>
<proteinExistence type="predicted"/>
<evidence type="ECO:0000256" key="1">
    <source>
        <dbReference type="SAM" id="Phobius"/>
    </source>
</evidence>
<dbReference type="EMBL" id="SGBC01000002">
    <property type="protein sequence ID" value="RZD16334.1"/>
    <property type="molecule type" value="Genomic_DNA"/>
</dbReference>
<evidence type="ECO:0008006" key="4">
    <source>
        <dbReference type="Google" id="ProtNLM"/>
    </source>
</evidence>
<comment type="caution">
    <text evidence="2">The sequence shown here is derived from an EMBL/GenBank/DDBJ whole genome shotgun (WGS) entry which is preliminary data.</text>
</comment>
<dbReference type="AlphaFoldDB" id="A0A519BGF7"/>
<accession>A0A519BGF7</accession>
<feature type="transmembrane region" description="Helical" evidence="1">
    <location>
        <begin position="7"/>
        <end position="27"/>
    </location>
</feature>
<dbReference type="PANTHER" id="PTHR24104:SF25">
    <property type="entry name" value="PROTEIN LIN-41"/>
    <property type="match status" value="1"/>
</dbReference>
<name>A0A519BGF7_ACIG2</name>
<organism evidence="2 3">
    <name type="scientific">Acididesulfobacter guangdongensis</name>
    <dbReference type="NCBI Taxonomy" id="2597225"/>
    <lineage>
        <taxon>Bacteria</taxon>
        <taxon>Deltaproteobacteria</taxon>
        <taxon>Candidatus Acidulodesulfobacterales</taxon>
        <taxon>Candidatus Acididesulfobacter</taxon>
    </lineage>
</organism>
<keyword evidence="1" id="KW-1133">Transmembrane helix</keyword>
<dbReference type="InterPro" id="IPR011042">
    <property type="entry name" value="6-blade_b-propeller_TolB-like"/>
</dbReference>
<sequence length="330" mass="37015">MAFKEKISKIVFILSLAVIIILSVLVFQKKFIKNFQKAPFSIKLVRIIGNKYGLKGPADVFFQGSRIIYIVDSGNSRILKFNIQGKYIRQWGLQGGATGEFMVPLYGTVYSSANGKPDIYVVDSGNSRIQVFTPEGNFIKEFGKSKNAKKRLVEPTYAGFANGKIYVANSGGNDILIYFKDGQFYEKKDPKNKAKHNILKKPVSMAFSKQYIYISDYKLSKILVFDKEFNLLGTIGTKGENGHKLFHPVGIVYKNGYLFVANYGRSIITVFKLSKGFNVIKSYNFGTPGIGGRNFNHESNISISKNGKYLAVADTNNNRIILYRIFGLNS</sequence>
<protein>
    <recommendedName>
        <fullName evidence="4">6-bladed beta-propeller</fullName>
    </recommendedName>
</protein>
<dbReference type="GO" id="GO:0061630">
    <property type="term" value="F:ubiquitin protein ligase activity"/>
    <property type="evidence" value="ECO:0007669"/>
    <property type="project" value="TreeGrafter"/>
</dbReference>
<dbReference type="GO" id="GO:0043161">
    <property type="term" value="P:proteasome-mediated ubiquitin-dependent protein catabolic process"/>
    <property type="evidence" value="ECO:0007669"/>
    <property type="project" value="TreeGrafter"/>
</dbReference>
<keyword evidence="1" id="KW-0472">Membrane</keyword>
<dbReference type="InterPro" id="IPR050952">
    <property type="entry name" value="TRIM-NHL_E3_ligases"/>
</dbReference>
<dbReference type="CDD" id="cd05819">
    <property type="entry name" value="NHL"/>
    <property type="match status" value="1"/>
</dbReference>
<dbReference type="GO" id="GO:0008270">
    <property type="term" value="F:zinc ion binding"/>
    <property type="evidence" value="ECO:0007669"/>
    <property type="project" value="UniProtKB-KW"/>
</dbReference>
<dbReference type="GO" id="GO:0000209">
    <property type="term" value="P:protein polyubiquitination"/>
    <property type="evidence" value="ECO:0007669"/>
    <property type="project" value="TreeGrafter"/>
</dbReference>
<evidence type="ECO:0000313" key="3">
    <source>
        <dbReference type="Proteomes" id="UP000316562"/>
    </source>
</evidence>
<reference evidence="2 3" key="1">
    <citation type="journal article" date="2019" name="ISME J.">
        <title>Insights into ecological role of a new deltaproteobacterial order Candidatus Acidulodesulfobacterales by metagenomics and metatranscriptomics.</title>
        <authorList>
            <person name="Tan S."/>
            <person name="Liu J."/>
            <person name="Fang Y."/>
            <person name="Hedlund B.P."/>
            <person name="Lian Z.H."/>
            <person name="Huang L.Y."/>
            <person name="Li J.T."/>
            <person name="Huang L.N."/>
            <person name="Li W.J."/>
            <person name="Jiang H.C."/>
            <person name="Dong H.L."/>
            <person name="Shu W.S."/>
        </authorList>
    </citation>
    <scope>NUCLEOTIDE SEQUENCE [LARGE SCALE GENOMIC DNA]</scope>
    <source>
        <strain evidence="2">AP2</strain>
    </source>
</reference>
<dbReference type="Proteomes" id="UP000316562">
    <property type="component" value="Unassembled WGS sequence"/>
</dbReference>